<evidence type="ECO:0000313" key="2">
    <source>
        <dbReference type="EMBL" id="KAL2043429.1"/>
    </source>
</evidence>
<dbReference type="Proteomes" id="UP001590950">
    <property type="component" value="Unassembled WGS sequence"/>
</dbReference>
<proteinExistence type="predicted"/>
<evidence type="ECO:0000256" key="1">
    <source>
        <dbReference type="SAM" id="MobiDB-lite"/>
    </source>
</evidence>
<evidence type="ECO:0000313" key="3">
    <source>
        <dbReference type="Proteomes" id="UP001590950"/>
    </source>
</evidence>
<protein>
    <recommendedName>
        <fullName evidence="4">Peroxin 20</fullName>
    </recommendedName>
</protein>
<dbReference type="Gene3D" id="6.10.280.230">
    <property type="match status" value="1"/>
</dbReference>
<comment type="caution">
    <text evidence="2">The sequence shown here is derived from an EMBL/GenBank/DDBJ whole genome shotgun (WGS) entry which is preliminary data.</text>
</comment>
<feature type="region of interest" description="Disordered" evidence="1">
    <location>
        <begin position="143"/>
        <end position="162"/>
    </location>
</feature>
<reference evidence="2 3" key="1">
    <citation type="submission" date="2024-09" db="EMBL/GenBank/DDBJ databases">
        <title>Rethinking Asexuality: The Enigmatic Case of Functional Sexual Genes in Lepraria (Stereocaulaceae).</title>
        <authorList>
            <person name="Doellman M."/>
            <person name="Sun Y."/>
            <person name="Barcenas-Pena A."/>
            <person name="Lumbsch H.T."/>
            <person name="Grewe F."/>
        </authorList>
    </citation>
    <scope>NUCLEOTIDE SEQUENCE [LARGE SCALE GENOMIC DNA]</scope>
    <source>
        <strain evidence="2 3">Mercado 3170</strain>
    </source>
</reference>
<sequence length="494" mass="55292">MADSLCGPSNPLQTFQKQTAVDRSLQQDRLALHPAQAESFRSAPGPEFVTLDADFEAFQASHGLEAGYPDPQYLSDGPQAHAFAQAQAFRLDSSPPQVPNWASDFQDLHPKEAQGLPIPQSQFNQYAPLQRTAPGGWQHDFMHQQAQSSPYQPQQQQKPASGWAYDYTGGLLPQYNTRLSALAQQKQPGRNVEGDLDEAAFERAFEDATSELKLSDNQVFQQNTMLSQDLYGGLSPETERWLDHNRIGADRILDNAQDKEKDLNEHDEADELARTAGQLLENVSGDQSQKFQESNFLSLMRQLRDKEVRIEGDKLVDTSQPLHPGGQNYPNEGSRGANDSELERNDGVEARMSGRMTGEPDAASNTHDLLMENGIDPRNLSPSHFQSFQRQTLKVQQKSIQIYAANVANAQTKQADHSKLLKEAWEQGIELRRSPWWPKPSKSQRTHRHAQHSQTYPIPDDEKRISADAMLEDPITDPVAPSDAHSEASYSRYG</sequence>
<dbReference type="EMBL" id="JBEFKJ010000011">
    <property type="protein sequence ID" value="KAL2043429.1"/>
    <property type="molecule type" value="Genomic_DNA"/>
</dbReference>
<feature type="compositionally biased region" description="Basic residues" evidence="1">
    <location>
        <begin position="442"/>
        <end position="451"/>
    </location>
</feature>
<name>A0ABR4AFF2_9LECA</name>
<accession>A0ABR4AFF2</accession>
<evidence type="ECO:0008006" key="4">
    <source>
        <dbReference type="Google" id="ProtNLM"/>
    </source>
</evidence>
<gene>
    <name evidence="2" type="ORF">N7G274_003735</name>
</gene>
<feature type="region of interest" description="Disordered" evidence="1">
    <location>
        <begin position="314"/>
        <end position="342"/>
    </location>
</feature>
<keyword evidence="3" id="KW-1185">Reference proteome</keyword>
<feature type="compositionally biased region" description="Low complexity" evidence="1">
    <location>
        <begin position="144"/>
        <end position="161"/>
    </location>
</feature>
<feature type="region of interest" description="Disordered" evidence="1">
    <location>
        <begin position="434"/>
        <end position="494"/>
    </location>
</feature>
<organism evidence="2 3">
    <name type="scientific">Stereocaulon virgatum</name>
    <dbReference type="NCBI Taxonomy" id="373712"/>
    <lineage>
        <taxon>Eukaryota</taxon>
        <taxon>Fungi</taxon>
        <taxon>Dikarya</taxon>
        <taxon>Ascomycota</taxon>
        <taxon>Pezizomycotina</taxon>
        <taxon>Lecanoromycetes</taxon>
        <taxon>OSLEUM clade</taxon>
        <taxon>Lecanoromycetidae</taxon>
        <taxon>Lecanorales</taxon>
        <taxon>Lecanorineae</taxon>
        <taxon>Stereocaulaceae</taxon>
        <taxon>Stereocaulon</taxon>
    </lineage>
</organism>